<keyword evidence="2" id="KW-1185">Reference proteome</keyword>
<evidence type="ECO:0000313" key="1">
    <source>
        <dbReference type="EMBL" id="MBF4554385.1"/>
    </source>
</evidence>
<protein>
    <submittedName>
        <fullName evidence="1">Uncharacterized protein</fullName>
    </submittedName>
</protein>
<dbReference type="Proteomes" id="UP000635902">
    <property type="component" value="Unassembled WGS sequence"/>
</dbReference>
<dbReference type="RefSeq" id="WP_194557293.1">
    <property type="nucleotide sequence ID" value="NZ_JADKMY010000004.1"/>
</dbReference>
<comment type="caution">
    <text evidence="1">The sequence shown here is derived from an EMBL/GenBank/DDBJ whole genome shotgun (WGS) entry which is preliminary data.</text>
</comment>
<accession>A0ABR9ZLS1</accession>
<reference evidence="1 2" key="1">
    <citation type="submission" date="2020-10" db="EMBL/GenBank/DDBJ databases">
        <title>Novel species in genus Corynebacterium.</title>
        <authorList>
            <person name="Zhang G."/>
        </authorList>
    </citation>
    <scope>NUCLEOTIDE SEQUENCE [LARGE SCALE GENOMIC DNA]</scope>
    <source>
        <strain evidence="1 2">DSM 45110</strain>
    </source>
</reference>
<evidence type="ECO:0000313" key="2">
    <source>
        <dbReference type="Proteomes" id="UP000635902"/>
    </source>
</evidence>
<organism evidence="1 2">
    <name type="scientific">Corynebacterium suicordis DSM 45110</name>
    <dbReference type="NCBI Taxonomy" id="1121369"/>
    <lineage>
        <taxon>Bacteria</taxon>
        <taxon>Bacillati</taxon>
        <taxon>Actinomycetota</taxon>
        <taxon>Actinomycetes</taxon>
        <taxon>Mycobacteriales</taxon>
        <taxon>Corynebacteriaceae</taxon>
        <taxon>Corynebacterium</taxon>
    </lineage>
</organism>
<sequence length="235" mass="26027">MALSKADKDRWAEIDKMVFEAKDELKAATNHRQLFDFAEENGLGNKNDFGKFKASLRKISVDYNALREETKERRDAELLEQAQEMEMNAEGLPFIQLESAAMEKDDEASFAITDVEGTALWFGRFSSKFERIRKEGDLVSAEQSAADKAVYAAATARKALGIDNIALWLTTSCPDLDEDSLRVAGARQGVALSITVDQDADKALFMAQMGGFRNLRDVPEAELAALVESESDEEG</sequence>
<name>A0ABR9ZLS1_9CORY</name>
<proteinExistence type="predicted"/>
<dbReference type="EMBL" id="JADKMY010000004">
    <property type="protein sequence ID" value="MBF4554385.1"/>
    <property type="molecule type" value="Genomic_DNA"/>
</dbReference>
<gene>
    <name evidence="1" type="ORF">IRY30_09915</name>
</gene>